<name>A0A8J2VQA2_9NEOP</name>
<evidence type="ECO:0000256" key="2">
    <source>
        <dbReference type="PROSITE-ProRule" id="PRU00176"/>
    </source>
</evidence>
<feature type="region of interest" description="Disordered" evidence="4">
    <location>
        <begin position="502"/>
        <end position="528"/>
    </location>
</feature>
<keyword evidence="1 2" id="KW-0694">RNA-binding</keyword>
<evidence type="ECO:0000256" key="3">
    <source>
        <dbReference type="SAM" id="Coils"/>
    </source>
</evidence>
<dbReference type="Pfam" id="PF00076">
    <property type="entry name" value="RRM_1"/>
    <property type="match status" value="1"/>
</dbReference>
<dbReference type="GO" id="GO:0003723">
    <property type="term" value="F:RNA binding"/>
    <property type="evidence" value="ECO:0007669"/>
    <property type="project" value="UniProtKB-UniRule"/>
</dbReference>
<dbReference type="OrthoDB" id="10039782at2759"/>
<sequence>MRGDNPMRRRENKNGDQKATEGISNVINPMMMANMYPQGNMMMGGMFNMMMPNPMMAGGMMPSSGMEMMQSTGMEIISQPPIEITAMGTQPLAAPSLTPSMEMGMMGGVMMDPSIMGMFPNMGNEIVPEKKEIVLKHSKLLAPAPGTPQPPRRTRPPGCRTIFVGGLPEKIRENAVREIFERYGRIQILRLSKKNFCHIRFDRESCVDAAMVISGYRIKVLNKEGDKEEEDNNASSGWLHVDYALSRDDQNEYERRQRLALRVQQQQMQQMSAQHEALSNRNATYRRSPSPVRIQPFSATAIVQLTEKIKSEEHFATTLPTLISWLERGECSKKSANQFYSMIQATNSHIRRLFNEKMQAEEELQECKERVKNNIQNVIDQLEQVGKVFNAATHQRVWDHFTKPQRKNIETWQKMTQEFNTLKEEFSERFFNDDSEYNGTSKGSYDSNNEDINQLKRENESLQFQLEAYKNEVEVIKNDAQKEMEKFKAQFIARQALLGAMENKPPLPSSVSEQPPPPPPLPDDADDSLKTATEVAPGEARLIGVMSAFLQVHPRGASLDYVVSYVRALFPSVTQAIIHHVLQKYEDVFQKSTSGVGANIENRWTFVAFNNKT</sequence>
<dbReference type="SMART" id="SM00360">
    <property type="entry name" value="RRM"/>
    <property type="match status" value="1"/>
</dbReference>
<evidence type="ECO:0000313" key="7">
    <source>
        <dbReference type="Proteomes" id="UP000789524"/>
    </source>
</evidence>
<feature type="domain" description="RRM" evidence="5">
    <location>
        <begin position="160"/>
        <end position="246"/>
    </location>
</feature>
<comment type="caution">
    <text evidence="6">The sequence shown here is derived from an EMBL/GenBank/DDBJ whole genome shotgun (WGS) entry which is preliminary data.</text>
</comment>
<organism evidence="6 7">
    <name type="scientific">Danaus chrysippus</name>
    <name type="common">African queen</name>
    <dbReference type="NCBI Taxonomy" id="151541"/>
    <lineage>
        <taxon>Eukaryota</taxon>
        <taxon>Metazoa</taxon>
        <taxon>Ecdysozoa</taxon>
        <taxon>Arthropoda</taxon>
        <taxon>Hexapoda</taxon>
        <taxon>Insecta</taxon>
        <taxon>Pterygota</taxon>
        <taxon>Neoptera</taxon>
        <taxon>Endopterygota</taxon>
        <taxon>Lepidoptera</taxon>
        <taxon>Glossata</taxon>
        <taxon>Ditrysia</taxon>
        <taxon>Papilionoidea</taxon>
        <taxon>Nymphalidae</taxon>
        <taxon>Danainae</taxon>
        <taxon>Danaini</taxon>
        <taxon>Danaina</taxon>
        <taxon>Danaus</taxon>
        <taxon>Anosia</taxon>
    </lineage>
</organism>
<dbReference type="GO" id="GO:0009897">
    <property type="term" value="C:external side of plasma membrane"/>
    <property type="evidence" value="ECO:0007669"/>
    <property type="project" value="InterPro"/>
</dbReference>
<gene>
    <name evidence="6" type="ORF">DCHRY22_LOCUS2689</name>
</gene>
<dbReference type="PROSITE" id="PS50102">
    <property type="entry name" value="RRM"/>
    <property type="match status" value="1"/>
</dbReference>
<feature type="coiled-coil region" evidence="3">
    <location>
        <begin position="445"/>
        <end position="490"/>
    </location>
</feature>
<dbReference type="InterPro" id="IPR012677">
    <property type="entry name" value="Nucleotide-bd_a/b_plait_sf"/>
</dbReference>
<proteinExistence type="predicted"/>
<dbReference type="AlphaFoldDB" id="A0A8J2VQA2"/>
<dbReference type="Gene3D" id="3.30.70.330">
    <property type="match status" value="1"/>
</dbReference>
<accession>A0A8J2VQA2</accession>
<dbReference type="Pfam" id="PF23267">
    <property type="entry name" value="ENOX1"/>
    <property type="match status" value="1"/>
</dbReference>
<keyword evidence="3" id="KW-0175">Coiled coil</keyword>
<dbReference type="InterPro" id="IPR056611">
    <property type="entry name" value="ENOX1/2_dom"/>
</dbReference>
<dbReference type="SUPFAM" id="SSF54928">
    <property type="entry name" value="RNA-binding domain, RBD"/>
    <property type="match status" value="1"/>
</dbReference>
<dbReference type="InterPro" id="IPR000504">
    <property type="entry name" value="RRM_dom"/>
</dbReference>
<feature type="coiled-coil region" evidence="3">
    <location>
        <begin position="261"/>
        <end position="288"/>
    </location>
</feature>
<evidence type="ECO:0000256" key="1">
    <source>
        <dbReference type="ARBA" id="ARBA00022884"/>
    </source>
</evidence>
<dbReference type="PANTHER" id="PTHR16001">
    <property type="entry name" value="ECTO-NOX DISULFIDE-THIOL EXCHANGER"/>
    <property type="match status" value="1"/>
</dbReference>
<evidence type="ECO:0000259" key="5">
    <source>
        <dbReference type="PROSITE" id="PS50102"/>
    </source>
</evidence>
<dbReference type="InterPro" id="IPR038876">
    <property type="entry name" value="ENOX"/>
</dbReference>
<dbReference type="PANTHER" id="PTHR16001:SF4">
    <property type="entry name" value="ECTO-NOX DISULFIDE-THIOL EXCHANGER 1-LIKE PROTEIN"/>
    <property type="match status" value="1"/>
</dbReference>
<dbReference type="Proteomes" id="UP000789524">
    <property type="component" value="Unassembled WGS sequence"/>
</dbReference>
<feature type="region of interest" description="Disordered" evidence="4">
    <location>
        <begin position="1"/>
        <end position="23"/>
    </location>
</feature>
<feature type="coiled-coil region" evidence="3">
    <location>
        <begin position="343"/>
        <end position="381"/>
    </location>
</feature>
<dbReference type="GO" id="GO:0016491">
    <property type="term" value="F:oxidoreductase activity"/>
    <property type="evidence" value="ECO:0007669"/>
    <property type="project" value="InterPro"/>
</dbReference>
<dbReference type="GO" id="GO:0007624">
    <property type="term" value="P:ultradian rhythm"/>
    <property type="evidence" value="ECO:0007669"/>
    <property type="project" value="InterPro"/>
</dbReference>
<dbReference type="InterPro" id="IPR035979">
    <property type="entry name" value="RBD_domain_sf"/>
</dbReference>
<keyword evidence="7" id="KW-1185">Reference proteome</keyword>
<protein>
    <submittedName>
        <fullName evidence="6">(African queen) hypothetical protein</fullName>
    </submittedName>
</protein>
<reference evidence="6" key="1">
    <citation type="submission" date="2021-09" db="EMBL/GenBank/DDBJ databases">
        <authorList>
            <person name="Martin H S."/>
        </authorList>
    </citation>
    <scope>NUCLEOTIDE SEQUENCE</scope>
</reference>
<dbReference type="EMBL" id="CAKASE010000046">
    <property type="protein sequence ID" value="CAG9561134.1"/>
    <property type="molecule type" value="Genomic_DNA"/>
</dbReference>
<evidence type="ECO:0000313" key="6">
    <source>
        <dbReference type="EMBL" id="CAG9561134.1"/>
    </source>
</evidence>
<feature type="compositionally biased region" description="Basic and acidic residues" evidence="4">
    <location>
        <begin position="1"/>
        <end position="19"/>
    </location>
</feature>
<evidence type="ECO:0000256" key="4">
    <source>
        <dbReference type="SAM" id="MobiDB-lite"/>
    </source>
</evidence>